<keyword evidence="2 8" id="KW-0699">rRNA-binding</keyword>
<evidence type="ECO:0000256" key="8">
    <source>
        <dbReference type="HAMAP-Rule" id="MF_01307"/>
    </source>
</evidence>
<protein>
    <recommendedName>
        <fullName evidence="6 8">Small ribosomal subunit protein uS5</fullName>
    </recommendedName>
</protein>
<dbReference type="Gene3D" id="3.30.230.10">
    <property type="match status" value="1"/>
</dbReference>
<dbReference type="SUPFAM" id="SSF54211">
    <property type="entry name" value="Ribosomal protein S5 domain 2-like"/>
    <property type="match status" value="1"/>
</dbReference>
<comment type="similarity">
    <text evidence="1 8 9">Belongs to the universal ribosomal protein uS5 family.</text>
</comment>
<dbReference type="InterPro" id="IPR000851">
    <property type="entry name" value="Ribosomal_uS5"/>
</dbReference>
<dbReference type="NCBIfam" id="TIGR01021">
    <property type="entry name" value="rpsE_bact"/>
    <property type="match status" value="1"/>
</dbReference>
<comment type="function">
    <text evidence="8">With S4 and S12 plays an important role in translational accuracy.</text>
</comment>
<dbReference type="InterPro" id="IPR013810">
    <property type="entry name" value="Ribosomal_uS5_N"/>
</dbReference>
<evidence type="ECO:0000313" key="13">
    <source>
        <dbReference type="Proteomes" id="UP000823613"/>
    </source>
</evidence>
<dbReference type="PANTHER" id="PTHR48277:SF1">
    <property type="entry name" value="MITOCHONDRIAL RIBOSOMAL PROTEIN S5"/>
    <property type="match status" value="1"/>
</dbReference>
<dbReference type="FunFam" id="3.30.230.10:FF:000002">
    <property type="entry name" value="30S ribosomal protein S5"/>
    <property type="match status" value="1"/>
</dbReference>
<evidence type="ECO:0000256" key="7">
    <source>
        <dbReference type="ARBA" id="ARBA00062000"/>
    </source>
</evidence>
<evidence type="ECO:0000256" key="2">
    <source>
        <dbReference type="ARBA" id="ARBA00022730"/>
    </source>
</evidence>
<dbReference type="GO" id="GO:0019843">
    <property type="term" value="F:rRNA binding"/>
    <property type="evidence" value="ECO:0007669"/>
    <property type="project" value="UniProtKB-UniRule"/>
</dbReference>
<evidence type="ECO:0000256" key="1">
    <source>
        <dbReference type="ARBA" id="ARBA00008945"/>
    </source>
</evidence>
<keyword evidence="3 8" id="KW-0694">RNA-binding</keyword>
<dbReference type="SUPFAM" id="SSF54768">
    <property type="entry name" value="dsRNA-binding domain-like"/>
    <property type="match status" value="1"/>
</dbReference>
<dbReference type="GO" id="GO:0003735">
    <property type="term" value="F:structural constituent of ribosome"/>
    <property type="evidence" value="ECO:0007669"/>
    <property type="project" value="UniProtKB-UniRule"/>
</dbReference>
<dbReference type="PROSITE" id="PS50881">
    <property type="entry name" value="S5_DSRBD"/>
    <property type="match status" value="1"/>
</dbReference>
<comment type="caution">
    <text evidence="12">The sequence shown here is derived from an EMBL/GenBank/DDBJ whole genome shotgun (WGS) entry which is preliminary data.</text>
</comment>
<dbReference type="Proteomes" id="UP000823613">
    <property type="component" value="Unassembled WGS sequence"/>
</dbReference>
<dbReference type="FunFam" id="3.30.160.20:FF:000001">
    <property type="entry name" value="30S ribosomal protein S5"/>
    <property type="match status" value="1"/>
</dbReference>
<feature type="compositionally biased region" description="Basic and acidic residues" evidence="10">
    <location>
        <begin position="1"/>
        <end position="21"/>
    </location>
</feature>
<accession>A0A9D9GXK9</accession>
<dbReference type="Pfam" id="PF03719">
    <property type="entry name" value="Ribosomal_S5_C"/>
    <property type="match status" value="1"/>
</dbReference>
<organism evidence="12 13">
    <name type="scientific">Candidatus Onthovivens merdipullorum</name>
    <dbReference type="NCBI Taxonomy" id="2840889"/>
    <lineage>
        <taxon>Bacteria</taxon>
        <taxon>Bacillati</taxon>
        <taxon>Bacillota</taxon>
        <taxon>Bacilli</taxon>
        <taxon>Bacillales</taxon>
        <taxon>Candidatus Onthovivens</taxon>
    </lineage>
</organism>
<proteinExistence type="inferred from homology"/>
<comment type="domain">
    <text evidence="8">The N-terminal domain interacts with the head of the 30S subunit; the C-terminal domain interacts with the body and contacts protein S4. The interaction surface between S4 and S5 is involved in control of translational fidelity.</text>
</comment>
<dbReference type="PANTHER" id="PTHR48277">
    <property type="entry name" value="MITOCHONDRIAL RIBOSOMAL PROTEIN S5"/>
    <property type="match status" value="1"/>
</dbReference>
<dbReference type="GO" id="GO:0015935">
    <property type="term" value="C:small ribosomal subunit"/>
    <property type="evidence" value="ECO:0007669"/>
    <property type="project" value="InterPro"/>
</dbReference>
<dbReference type="EMBL" id="JADIMY010000078">
    <property type="protein sequence ID" value="MBO8427658.1"/>
    <property type="molecule type" value="Genomic_DNA"/>
</dbReference>
<keyword evidence="5 8" id="KW-0687">Ribonucleoprotein</keyword>
<comment type="function">
    <text evidence="8">Located at the back of the 30S subunit body where it stabilizes the conformation of the head with respect to the body.</text>
</comment>
<reference evidence="12" key="2">
    <citation type="journal article" date="2021" name="PeerJ">
        <title>Extensive microbial diversity within the chicken gut microbiome revealed by metagenomics and culture.</title>
        <authorList>
            <person name="Gilroy R."/>
            <person name="Ravi A."/>
            <person name="Getino M."/>
            <person name="Pursley I."/>
            <person name="Horton D.L."/>
            <person name="Alikhan N.F."/>
            <person name="Baker D."/>
            <person name="Gharbi K."/>
            <person name="Hall N."/>
            <person name="Watson M."/>
            <person name="Adriaenssens E.M."/>
            <person name="Foster-Nyarko E."/>
            <person name="Jarju S."/>
            <person name="Secka A."/>
            <person name="Antonio M."/>
            <person name="Oren A."/>
            <person name="Chaudhuri R.R."/>
            <person name="La Ragione R."/>
            <person name="Hildebrand F."/>
            <person name="Pallen M.J."/>
        </authorList>
    </citation>
    <scope>NUCLEOTIDE SEQUENCE</scope>
    <source>
        <strain evidence="12">11159</strain>
    </source>
</reference>
<feature type="region of interest" description="Disordered" evidence="10">
    <location>
        <begin position="1"/>
        <end position="47"/>
    </location>
</feature>
<evidence type="ECO:0000313" key="12">
    <source>
        <dbReference type="EMBL" id="MBO8427658.1"/>
    </source>
</evidence>
<evidence type="ECO:0000256" key="3">
    <source>
        <dbReference type="ARBA" id="ARBA00022884"/>
    </source>
</evidence>
<dbReference type="GO" id="GO:0042254">
    <property type="term" value="P:ribosome biogenesis"/>
    <property type="evidence" value="ECO:0007669"/>
    <property type="project" value="UniProtKB-ARBA"/>
</dbReference>
<evidence type="ECO:0000256" key="4">
    <source>
        <dbReference type="ARBA" id="ARBA00022980"/>
    </source>
</evidence>
<reference evidence="12" key="1">
    <citation type="submission" date="2020-10" db="EMBL/GenBank/DDBJ databases">
        <authorList>
            <person name="Gilroy R."/>
        </authorList>
    </citation>
    <scope>NUCLEOTIDE SEQUENCE</scope>
    <source>
        <strain evidence="12">11159</strain>
    </source>
</reference>
<evidence type="ECO:0000259" key="11">
    <source>
        <dbReference type="PROSITE" id="PS50881"/>
    </source>
</evidence>
<sequence>MANEEKKVENQEVQAEVKETTENVETNENAQNAKKGAPRGKRPFTKRAPKAEVKEYEERVVTINRVTKVVSGGKRMKFSAVVVIGNGKGKYGFGSGKSGEVPDAIKKAVEKAKRNTFNIELANAKSISHEIIGKFGATEVFLKPAPEGTGIIAGGAVRAILELAGIQNVYSKVYGSRTPINVIRATHNALSNLKSYKGVKALRGPKEESSDVK</sequence>
<dbReference type="Gene3D" id="3.30.160.20">
    <property type="match status" value="1"/>
</dbReference>
<dbReference type="AlphaFoldDB" id="A0A9D9GXK9"/>
<dbReference type="HAMAP" id="MF_01307_B">
    <property type="entry name" value="Ribosomal_uS5_B"/>
    <property type="match status" value="1"/>
</dbReference>
<gene>
    <name evidence="8 12" type="primary">rpsE</name>
    <name evidence="12" type="ORF">IAC58_03800</name>
</gene>
<dbReference type="InterPro" id="IPR005324">
    <property type="entry name" value="Ribosomal_uS5_C"/>
</dbReference>
<comment type="subunit">
    <text evidence="7 8">Part of the 30S ribosomal subunit. Contacts proteins S4 and S8.</text>
</comment>
<evidence type="ECO:0000256" key="5">
    <source>
        <dbReference type="ARBA" id="ARBA00023274"/>
    </source>
</evidence>
<evidence type="ECO:0000256" key="9">
    <source>
        <dbReference type="RuleBase" id="RU003823"/>
    </source>
</evidence>
<dbReference type="InterPro" id="IPR020568">
    <property type="entry name" value="Ribosomal_Su5_D2-typ_SF"/>
</dbReference>
<dbReference type="GO" id="GO:0005737">
    <property type="term" value="C:cytoplasm"/>
    <property type="evidence" value="ECO:0007669"/>
    <property type="project" value="UniProtKB-ARBA"/>
</dbReference>
<name>A0A9D9GXK9_9BACL</name>
<dbReference type="InterPro" id="IPR014721">
    <property type="entry name" value="Ribsml_uS5_D2-typ_fold_subgr"/>
</dbReference>
<keyword evidence="4 8" id="KW-0689">Ribosomal protein</keyword>
<dbReference type="Pfam" id="PF00333">
    <property type="entry name" value="Ribosomal_S5"/>
    <property type="match status" value="1"/>
</dbReference>
<feature type="compositionally biased region" description="Basic residues" evidence="10">
    <location>
        <begin position="36"/>
        <end position="47"/>
    </location>
</feature>
<feature type="domain" description="S5 DRBM" evidence="11">
    <location>
        <begin position="56"/>
        <end position="119"/>
    </location>
</feature>
<dbReference type="GO" id="GO:0006412">
    <property type="term" value="P:translation"/>
    <property type="evidence" value="ECO:0007669"/>
    <property type="project" value="UniProtKB-UniRule"/>
</dbReference>
<dbReference type="InterPro" id="IPR005712">
    <property type="entry name" value="Ribosomal_uS5_bac-type"/>
</dbReference>
<evidence type="ECO:0000256" key="6">
    <source>
        <dbReference type="ARBA" id="ARBA00035255"/>
    </source>
</evidence>
<evidence type="ECO:0000256" key="10">
    <source>
        <dbReference type="SAM" id="MobiDB-lite"/>
    </source>
</evidence>